<keyword evidence="2" id="KW-0378">Hydrolase</keyword>
<dbReference type="SUPFAM" id="SSF53474">
    <property type="entry name" value="alpha/beta-Hydrolases"/>
    <property type="match status" value="1"/>
</dbReference>
<name>A0ABN9TAX8_9DINO</name>
<keyword evidence="4" id="KW-1185">Reference proteome</keyword>
<dbReference type="Gene3D" id="3.40.50.1820">
    <property type="entry name" value="alpha/beta hydrolase"/>
    <property type="match status" value="1"/>
</dbReference>
<evidence type="ECO:0000313" key="3">
    <source>
        <dbReference type="EMBL" id="CAK0842678.1"/>
    </source>
</evidence>
<gene>
    <name evidence="3" type="ORF">PCOR1329_LOCUS37371</name>
</gene>
<evidence type="ECO:0000313" key="4">
    <source>
        <dbReference type="Proteomes" id="UP001189429"/>
    </source>
</evidence>
<dbReference type="PANTHER" id="PTHR43037:SF5">
    <property type="entry name" value="FERULOYL ESTERASE"/>
    <property type="match status" value="1"/>
</dbReference>
<evidence type="ECO:0000256" key="2">
    <source>
        <dbReference type="ARBA" id="ARBA00022801"/>
    </source>
</evidence>
<organism evidence="3 4">
    <name type="scientific">Prorocentrum cordatum</name>
    <dbReference type="NCBI Taxonomy" id="2364126"/>
    <lineage>
        <taxon>Eukaryota</taxon>
        <taxon>Sar</taxon>
        <taxon>Alveolata</taxon>
        <taxon>Dinophyceae</taxon>
        <taxon>Prorocentrales</taxon>
        <taxon>Prorocentraceae</taxon>
        <taxon>Prorocentrum</taxon>
    </lineage>
</organism>
<keyword evidence="1" id="KW-0732">Signal</keyword>
<sequence>MSVMGRDVWVYAPKASQFANQSLPAVVVLHGTADYALSIANTSRFEQLAESSSKPFLAVFPEMSTPGGEIWGYMDDLPFFRALADSLDARFALDRDEVYVCGHSAGGSMSIFLQNNLPSVFSGAAAVEAGIGGLPWWNEESVGRPTMLVWNHNDPVLREFGGEALLNNTLSKLRRHAASTDQRPSFSMPVATFNASVVRRAERLLYGASGSSPPLAVVSWETALPTHHWSNPVNVPGSFDASALIWDFFQSTRVFERRSR</sequence>
<dbReference type="EMBL" id="CAUYUJ010014529">
    <property type="protein sequence ID" value="CAK0842678.1"/>
    <property type="molecule type" value="Genomic_DNA"/>
</dbReference>
<reference evidence="3" key="1">
    <citation type="submission" date="2023-10" db="EMBL/GenBank/DDBJ databases">
        <authorList>
            <person name="Chen Y."/>
            <person name="Shah S."/>
            <person name="Dougan E. K."/>
            <person name="Thang M."/>
            <person name="Chan C."/>
        </authorList>
    </citation>
    <scope>NUCLEOTIDE SEQUENCE [LARGE SCALE GENOMIC DNA]</scope>
</reference>
<dbReference type="InterPro" id="IPR050955">
    <property type="entry name" value="Plant_Biomass_Hydrol_Est"/>
</dbReference>
<accession>A0ABN9TAX8</accession>
<dbReference type="Proteomes" id="UP001189429">
    <property type="component" value="Unassembled WGS sequence"/>
</dbReference>
<dbReference type="PANTHER" id="PTHR43037">
    <property type="entry name" value="UNNAMED PRODUCT-RELATED"/>
    <property type="match status" value="1"/>
</dbReference>
<evidence type="ECO:0000256" key="1">
    <source>
        <dbReference type="ARBA" id="ARBA00022729"/>
    </source>
</evidence>
<proteinExistence type="predicted"/>
<protein>
    <recommendedName>
        <fullName evidence="5">Feruloyl esterase</fullName>
    </recommendedName>
</protein>
<evidence type="ECO:0008006" key="5">
    <source>
        <dbReference type="Google" id="ProtNLM"/>
    </source>
</evidence>
<comment type="caution">
    <text evidence="3">The sequence shown here is derived from an EMBL/GenBank/DDBJ whole genome shotgun (WGS) entry which is preliminary data.</text>
</comment>
<dbReference type="InterPro" id="IPR029058">
    <property type="entry name" value="AB_hydrolase_fold"/>
</dbReference>